<dbReference type="Proteomes" id="UP001163324">
    <property type="component" value="Chromosome 5"/>
</dbReference>
<keyword evidence="2" id="KW-1185">Reference proteome</keyword>
<dbReference type="EMBL" id="CM047944">
    <property type="protein sequence ID" value="KAI9899095.1"/>
    <property type="molecule type" value="Genomic_DNA"/>
</dbReference>
<protein>
    <submittedName>
        <fullName evidence="1">Uncharacterized protein</fullName>
    </submittedName>
</protein>
<gene>
    <name evidence="1" type="ORF">N3K66_005556</name>
</gene>
<organism evidence="1 2">
    <name type="scientific">Trichothecium roseum</name>
    <dbReference type="NCBI Taxonomy" id="47278"/>
    <lineage>
        <taxon>Eukaryota</taxon>
        <taxon>Fungi</taxon>
        <taxon>Dikarya</taxon>
        <taxon>Ascomycota</taxon>
        <taxon>Pezizomycotina</taxon>
        <taxon>Sordariomycetes</taxon>
        <taxon>Hypocreomycetidae</taxon>
        <taxon>Hypocreales</taxon>
        <taxon>Hypocreales incertae sedis</taxon>
        <taxon>Trichothecium</taxon>
    </lineage>
</organism>
<accession>A0ACC0UYW8</accession>
<evidence type="ECO:0000313" key="1">
    <source>
        <dbReference type="EMBL" id="KAI9899095.1"/>
    </source>
</evidence>
<comment type="caution">
    <text evidence="1">The sequence shown here is derived from an EMBL/GenBank/DDBJ whole genome shotgun (WGS) entry which is preliminary data.</text>
</comment>
<name>A0ACC0UYW8_9HYPO</name>
<evidence type="ECO:0000313" key="2">
    <source>
        <dbReference type="Proteomes" id="UP001163324"/>
    </source>
</evidence>
<reference evidence="1" key="1">
    <citation type="submission" date="2022-10" db="EMBL/GenBank/DDBJ databases">
        <title>Complete Genome of Trichothecium roseum strain YXFP-22015, a Plant Pathogen Isolated from Citrus.</title>
        <authorList>
            <person name="Wang Y."/>
            <person name="Zhu L."/>
        </authorList>
    </citation>
    <scope>NUCLEOTIDE SEQUENCE</scope>
    <source>
        <strain evidence="1">YXFP-22015</strain>
    </source>
</reference>
<sequence>MGDSAMAQLGSAALNGSSPKKVAYFYDSDIGNYAYVTGHPMKPHRIRLAHSLIMQYDLYKSMEIYRAKPATRGEMTQFHTDDYIDFLQKVTPDNMDSYMREQGKYNVGDDCPVFDGLFEFCGISAGGSMEGAARLNREKCDIAVNWAGGLHHAKKCEASGFCYVNDIVLGILELLRFKKRVLYIDIDVHHGDGVEEAFYTTDRVMTVSFHKYGEYFPGTGELRDVGIGQGKNYSVNFPLRDGITDESYKSIFEPVIENVMRYYQPEAVVLQCGGDSLSGDRLGCFNLSMDGHANCVNYVKSFGLPTLVLGGGGYTMRNVARTWAYETGVLVGKDMDRALPFNEYYEYYAPDFELNVRSSNMENSNSREYLEKIKAAVIDNLRQTGPAPSVQMQDVPRKPFGGMTDEEEAELDDMDEDKNKDQRMTEHRWDKHVENPAEFEDSDDDEMARANGATRPTDTKRTFTDYSKEGVNGAADDKPSPASNEKSKTGEGAPAEEAPDANDDTIEDIAATERAEKEPTPRPVDEHEAKKQKVDVDGDVGMEEPAASGTAAIKLEETEPEAAAREATVEKTPEATAAGENPIAEAEQATSTEKPAEPTAEEAPSAETVKEKSAEPPIADAMDVDENEDQAKGKEADDNKEKDASAEPKETA</sequence>
<proteinExistence type="predicted"/>